<accession>W9QSR4</accession>
<feature type="transmembrane region" description="Helical" evidence="1">
    <location>
        <begin position="7"/>
        <end position="25"/>
    </location>
</feature>
<evidence type="ECO:0000313" key="2">
    <source>
        <dbReference type="EMBL" id="EXB53344.1"/>
    </source>
</evidence>
<keyword evidence="1" id="KW-1133">Transmembrane helix</keyword>
<keyword evidence="1" id="KW-0472">Membrane</keyword>
<reference evidence="3" key="1">
    <citation type="submission" date="2013-01" db="EMBL/GenBank/DDBJ databases">
        <title>Draft Genome Sequence of a Mulberry Tree, Morus notabilis C.K. Schneid.</title>
        <authorList>
            <person name="He N."/>
            <person name="Zhao S."/>
        </authorList>
    </citation>
    <scope>NUCLEOTIDE SEQUENCE</scope>
</reference>
<dbReference type="Proteomes" id="UP000030645">
    <property type="component" value="Unassembled WGS sequence"/>
</dbReference>
<organism evidence="2 3">
    <name type="scientific">Morus notabilis</name>
    <dbReference type="NCBI Taxonomy" id="981085"/>
    <lineage>
        <taxon>Eukaryota</taxon>
        <taxon>Viridiplantae</taxon>
        <taxon>Streptophyta</taxon>
        <taxon>Embryophyta</taxon>
        <taxon>Tracheophyta</taxon>
        <taxon>Spermatophyta</taxon>
        <taxon>Magnoliopsida</taxon>
        <taxon>eudicotyledons</taxon>
        <taxon>Gunneridae</taxon>
        <taxon>Pentapetalae</taxon>
        <taxon>rosids</taxon>
        <taxon>fabids</taxon>
        <taxon>Rosales</taxon>
        <taxon>Moraceae</taxon>
        <taxon>Moreae</taxon>
        <taxon>Morus</taxon>
    </lineage>
</organism>
<dbReference type="AlphaFoldDB" id="W9QSR4"/>
<name>W9QSR4_9ROSA</name>
<dbReference type="EMBL" id="KE344088">
    <property type="protein sequence ID" value="EXB53344.1"/>
    <property type="molecule type" value="Genomic_DNA"/>
</dbReference>
<evidence type="ECO:0000256" key="1">
    <source>
        <dbReference type="SAM" id="Phobius"/>
    </source>
</evidence>
<evidence type="ECO:0000313" key="3">
    <source>
        <dbReference type="Proteomes" id="UP000030645"/>
    </source>
</evidence>
<sequence length="113" mass="13247">MEGRNKGVFILLMVMVQSMIVFNVVSCSQSSSPSLVYGRLLTNNQNLPGDPRRTEKILEFFENAKKECKDKIEERERLLGHKIKGIDVYAYYCLLWEGYKCRDKYFKFDSPNH</sequence>
<proteinExistence type="predicted"/>
<keyword evidence="3" id="KW-1185">Reference proteome</keyword>
<gene>
    <name evidence="2" type="ORF">L484_016226</name>
</gene>
<protein>
    <submittedName>
        <fullName evidence="2">Uncharacterized protein</fullName>
    </submittedName>
</protein>
<keyword evidence="1" id="KW-0812">Transmembrane</keyword>